<keyword evidence="7" id="KW-1185">Reference proteome</keyword>
<evidence type="ECO:0000256" key="3">
    <source>
        <dbReference type="ARBA" id="ARBA00022741"/>
    </source>
</evidence>
<reference evidence="6 7" key="1">
    <citation type="submission" date="2020-06" db="EMBL/GenBank/DDBJ databases">
        <title>Transcriptomic and genomic resources for Thalictrum thalictroides and T. hernandezii: Facilitating candidate gene discovery in an emerging model plant lineage.</title>
        <authorList>
            <person name="Arias T."/>
            <person name="Riano-Pachon D.M."/>
            <person name="Di Stilio V.S."/>
        </authorList>
    </citation>
    <scope>NUCLEOTIDE SEQUENCE [LARGE SCALE GENOMIC DNA]</scope>
    <source>
        <strain evidence="7">cv. WT478/WT964</strain>
        <tissue evidence="6">Leaves</tissue>
    </source>
</reference>
<dbReference type="AlphaFoldDB" id="A0A7J6XFP7"/>
<dbReference type="GO" id="GO:0016301">
    <property type="term" value="F:kinase activity"/>
    <property type="evidence" value="ECO:0007669"/>
    <property type="project" value="UniProtKB-KW"/>
</dbReference>
<comment type="similarity">
    <text evidence="1">Belongs to the methylthioribose kinase family.</text>
</comment>
<dbReference type="InterPro" id="IPR011009">
    <property type="entry name" value="Kinase-like_dom_sf"/>
</dbReference>
<keyword evidence="4 6" id="KW-0418">Kinase</keyword>
<dbReference type="SUPFAM" id="SSF56112">
    <property type="entry name" value="Protein kinase-like (PK-like)"/>
    <property type="match status" value="1"/>
</dbReference>
<dbReference type="Gene3D" id="3.90.1200.10">
    <property type="match status" value="1"/>
</dbReference>
<dbReference type="EMBL" id="JABWDY010000099">
    <property type="protein sequence ID" value="KAF5208369.1"/>
    <property type="molecule type" value="Genomic_DNA"/>
</dbReference>
<protein>
    <submittedName>
        <fullName evidence="6">Methylthioribose kinase</fullName>
    </submittedName>
</protein>
<keyword evidence="3" id="KW-0547">Nucleotide-binding</keyword>
<proteinExistence type="inferred from homology"/>
<keyword evidence="5" id="KW-0067">ATP-binding</keyword>
<comment type="caution">
    <text evidence="6">The sequence shown here is derived from an EMBL/GenBank/DDBJ whole genome shotgun (WGS) entry which is preliminary data.</text>
</comment>
<organism evidence="6 7">
    <name type="scientific">Thalictrum thalictroides</name>
    <name type="common">Rue-anemone</name>
    <name type="synonym">Anemone thalictroides</name>
    <dbReference type="NCBI Taxonomy" id="46969"/>
    <lineage>
        <taxon>Eukaryota</taxon>
        <taxon>Viridiplantae</taxon>
        <taxon>Streptophyta</taxon>
        <taxon>Embryophyta</taxon>
        <taxon>Tracheophyta</taxon>
        <taxon>Spermatophyta</taxon>
        <taxon>Magnoliopsida</taxon>
        <taxon>Ranunculales</taxon>
        <taxon>Ranunculaceae</taxon>
        <taxon>Thalictroideae</taxon>
        <taxon>Thalictrum</taxon>
    </lineage>
</organism>
<evidence type="ECO:0000256" key="5">
    <source>
        <dbReference type="ARBA" id="ARBA00022840"/>
    </source>
</evidence>
<dbReference type="PANTHER" id="PTHR34273">
    <property type="entry name" value="METHYLTHIORIBOSE KINASE"/>
    <property type="match status" value="1"/>
</dbReference>
<accession>A0A7J6XFP7</accession>
<evidence type="ECO:0000256" key="2">
    <source>
        <dbReference type="ARBA" id="ARBA00022679"/>
    </source>
</evidence>
<sequence>MSNGLKQTIALRKPEGDRALSKPTVTICCTKMRIVGVAHVEDFESITDASKRAYCERRALEFAKTLLKERRGFQTINEVVLAIRELTPNEVA</sequence>
<evidence type="ECO:0000313" key="7">
    <source>
        <dbReference type="Proteomes" id="UP000554482"/>
    </source>
</evidence>
<name>A0A7J6XFP7_THATH</name>
<evidence type="ECO:0000313" key="6">
    <source>
        <dbReference type="EMBL" id="KAF5208369.1"/>
    </source>
</evidence>
<dbReference type="Proteomes" id="UP000554482">
    <property type="component" value="Unassembled WGS sequence"/>
</dbReference>
<evidence type="ECO:0000256" key="1">
    <source>
        <dbReference type="ARBA" id="ARBA00010165"/>
    </source>
</evidence>
<keyword evidence="2" id="KW-0808">Transferase</keyword>
<gene>
    <name evidence="6" type="ORF">FRX31_002045</name>
</gene>
<dbReference type="PANTHER" id="PTHR34273:SF2">
    <property type="entry name" value="METHYLTHIORIBOSE KINASE"/>
    <property type="match status" value="1"/>
</dbReference>
<dbReference type="OrthoDB" id="2461at2759"/>
<dbReference type="GO" id="GO:0005524">
    <property type="term" value="F:ATP binding"/>
    <property type="evidence" value="ECO:0007669"/>
    <property type="project" value="UniProtKB-KW"/>
</dbReference>
<evidence type="ECO:0000256" key="4">
    <source>
        <dbReference type="ARBA" id="ARBA00022777"/>
    </source>
</evidence>